<dbReference type="Proteomes" id="UP000037755">
    <property type="component" value="Unassembled WGS sequence"/>
</dbReference>
<evidence type="ECO:0000313" key="2">
    <source>
        <dbReference type="EMBL" id="KOS07054.1"/>
    </source>
</evidence>
<keyword evidence="3" id="KW-1185">Reference proteome</keyword>
<feature type="chain" id="PRO_5005818274" description="Outer membrane protein beta-barrel domain-containing protein" evidence="1">
    <location>
        <begin position="19"/>
        <end position="222"/>
    </location>
</feature>
<evidence type="ECO:0008006" key="4">
    <source>
        <dbReference type="Google" id="ProtNLM"/>
    </source>
</evidence>
<gene>
    <name evidence="2" type="ORF">AM493_14190</name>
</gene>
<evidence type="ECO:0000313" key="3">
    <source>
        <dbReference type="Proteomes" id="UP000037755"/>
    </source>
</evidence>
<proteinExistence type="predicted"/>
<dbReference type="PATRIC" id="fig|1202724.3.peg.2947"/>
<evidence type="ECO:0000256" key="1">
    <source>
        <dbReference type="SAM" id="SignalP"/>
    </source>
</evidence>
<keyword evidence="1" id="KW-0732">Signal</keyword>
<dbReference type="RefSeq" id="WP_054408691.1">
    <property type="nucleotide sequence ID" value="NZ_FOYA01000009.1"/>
</dbReference>
<sequence>MKKFLLLGICLQAFCLFAQNKRTFGLTAGINEYYASPTFITSKSGTGLSAGLVKGFRLSKKSDLVFEGSFIWFNTKFYGQDMRQNDPEWIKFNSKRVGLSALYYYDLLRLKKENITFGLHAGPTVTYINNFTMPEKESMYYELYPYDYPAGNMKISSVKGEHLNAFATVGLNVYHNNMELNFRYNFAINSPYRKLDTNTGAINIGGKDDFASITFTYYFFNR</sequence>
<dbReference type="OrthoDB" id="1376879at2"/>
<reference evidence="2 3" key="1">
    <citation type="submission" date="2015-08" db="EMBL/GenBank/DDBJ databases">
        <title>Whole genome sequence of Flavobacterium akiainvivens IK-1T, from decaying Wikstroemia oahuensis, an endemic Hawaiian shrub.</title>
        <authorList>
            <person name="Wan X."/>
            <person name="Hou S."/>
            <person name="Saito J."/>
            <person name="Donachie S."/>
        </authorList>
    </citation>
    <scope>NUCLEOTIDE SEQUENCE [LARGE SCALE GENOMIC DNA]</scope>
    <source>
        <strain evidence="2 3">IK-1</strain>
    </source>
</reference>
<feature type="signal peptide" evidence="1">
    <location>
        <begin position="1"/>
        <end position="18"/>
    </location>
</feature>
<comment type="caution">
    <text evidence="2">The sequence shown here is derived from an EMBL/GenBank/DDBJ whole genome shotgun (WGS) entry which is preliminary data.</text>
</comment>
<organism evidence="2 3">
    <name type="scientific">Flavobacterium akiainvivens</name>
    <dbReference type="NCBI Taxonomy" id="1202724"/>
    <lineage>
        <taxon>Bacteria</taxon>
        <taxon>Pseudomonadati</taxon>
        <taxon>Bacteroidota</taxon>
        <taxon>Flavobacteriia</taxon>
        <taxon>Flavobacteriales</taxon>
        <taxon>Flavobacteriaceae</taxon>
        <taxon>Flavobacterium</taxon>
    </lineage>
</organism>
<dbReference type="AlphaFoldDB" id="A0A0M8MEA0"/>
<accession>A0A0M8MEA0</accession>
<name>A0A0M8MEA0_9FLAO</name>
<protein>
    <recommendedName>
        <fullName evidence="4">Outer membrane protein beta-barrel domain-containing protein</fullName>
    </recommendedName>
</protein>
<dbReference type="EMBL" id="LIYD01000005">
    <property type="protein sequence ID" value="KOS07054.1"/>
    <property type="molecule type" value="Genomic_DNA"/>
</dbReference>